<gene>
    <name evidence="1" type="ORF">SAMN04489760_14023</name>
</gene>
<accession>A0A1H8ATM6</accession>
<dbReference type="EMBL" id="FOBS01000040">
    <property type="protein sequence ID" value="SEM73866.1"/>
    <property type="molecule type" value="Genomic_DNA"/>
</dbReference>
<evidence type="ECO:0000313" key="1">
    <source>
        <dbReference type="EMBL" id="SEM73866.1"/>
    </source>
</evidence>
<sequence>MSIKGICFRFVLGFLFVGLCLISDVRAESPTLSSETTSAAWLPPANADVCWGSGGDVIRMRFKSMGGGYYQVVGKMIESSGVIGALFGSAFTTSKIMHVTATWSGANSKSVWLETGRITINRTTSKLTGYGAGMEHEISSSESVEPYAGGPHTLPKIACP</sequence>
<organism evidence="1 2">
    <name type="scientific">Syntrophus gentianae</name>
    <dbReference type="NCBI Taxonomy" id="43775"/>
    <lineage>
        <taxon>Bacteria</taxon>
        <taxon>Pseudomonadati</taxon>
        <taxon>Thermodesulfobacteriota</taxon>
        <taxon>Syntrophia</taxon>
        <taxon>Syntrophales</taxon>
        <taxon>Syntrophaceae</taxon>
        <taxon>Syntrophus</taxon>
    </lineage>
</organism>
<protein>
    <submittedName>
        <fullName evidence="1">Uncharacterized protein</fullName>
    </submittedName>
</protein>
<evidence type="ECO:0000313" key="2">
    <source>
        <dbReference type="Proteomes" id="UP000198744"/>
    </source>
</evidence>
<keyword evidence="2" id="KW-1185">Reference proteome</keyword>
<dbReference type="Proteomes" id="UP000198744">
    <property type="component" value="Unassembled WGS sequence"/>
</dbReference>
<reference evidence="1 2" key="1">
    <citation type="submission" date="2016-10" db="EMBL/GenBank/DDBJ databases">
        <authorList>
            <person name="de Groot N.N."/>
        </authorList>
    </citation>
    <scope>NUCLEOTIDE SEQUENCE [LARGE SCALE GENOMIC DNA]</scope>
    <source>
        <strain evidence="1 2">DSM 8423</strain>
    </source>
</reference>
<name>A0A1H8ATM6_9BACT</name>
<proteinExistence type="predicted"/>
<dbReference type="AlphaFoldDB" id="A0A1H8ATM6"/>